<organism evidence="2 3">
    <name type="scientific">Agromyces kandeliae</name>
    <dbReference type="NCBI Taxonomy" id="2666141"/>
    <lineage>
        <taxon>Bacteria</taxon>
        <taxon>Bacillati</taxon>
        <taxon>Actinomycetota</taxon>
        <taxon>Actinomycetes</taxon>
        <taxon>Micrococcales</taxon>
        <taxon>Microbacteriaceae</taxon>
        <taxon>Agromyces</taxon>
    </lineage>
</organism>
<name>A0A6L5R389_9MICO</name>
<dbReference type="EMBL" id="WKJD01000016">
    <property type="protein sequence ID" value="MRX44511.1"/>
    <property type="molecule type" value="Genomic_DNA"/>
</dbReference>
<sequence>MSDDPPLIILPPLAGAADESWAGILDLADEVPDGWCLIGGFMVLLHCLERGAVPTRPTDDGDAVVDVRARPTMLRDLTGALVRLGFAADGITADGHQHRWIRGTASIDVLLPDGIGERAGRATGVGGATTLQAPGTTQALDRANLVRVRHGDRVGRIRRPDLLGALVAKAAAVSIPDGIRGQRHISDFCTLAPLVGARDLRALTVKDRRRLRIMLAKTEAHPELVAAVDGAVEGLRRIALAIEYRAANAGTSFRGQGVIRRPPRQGRPRSDRSAQQTRRTVVPRCSAARSPPCAGIRR</sequence>
<dbReference type="AlphaFoldDB" id="A0A6L5R389"/>
<proteinExistence type="predicted"/>
<dbReference type="RefSeq" id="WP_154346792.1">
    <property type="nucleotide sequence ID" value="NZ_WKJD01000016.1"/>
</dbReference>
<keyword evidence="3" id="KW-1185">Reference proteome</keyword>
<evidence type="ECO:0000313" key="3">
    <source>
        <dbReference type="Proteomes" id="UP000476511"/>
    </source>
</evidence>
<comment type="caution">
    <text evidence="2">The sequence shown here is derived from an EMBL/GenBank/DDBJ whole genome shotgun (WGS) entry which is preliminary data.</text>
</comment>
<gene>
    <name evidence="2" type="ORF">GJR97_12345</name>
</gene>
<accession>A0A6L5R389</accession>
<evidence type="ECO:0000256" key="1">
    <source>
        <dbReference type="SAM" id="MobiDB-lite"/>
    </source>
</evidence>
<protein>
    <recommendedName>
        <fullName evidence="4">Nucleotidyl transferase AbiEii/AbiGii toxin family protein</fullName>
    </recommendedName>
</protein>
<evidence type="ECO:0000313" key="2">
    <source>
        <dbReference type="EMBL" id="MRX44511.1"/>
    </source>
</evidence>
<reference evidence="2 3" key="1">
    <citation type="submission" date="2019-11" db="EMBL/GenBank/DDBJ databases">
        <title>Agromyces kandeliae sp. nov., isolated from mangrove soil.</title>
        <authorList>
            <person name="Wang R."/>
        </authorList>
    </citation>
    <scope>NUCLEOTIDE SEQUENCE [LARGE SCALE GENOMIC DNA]</scope>
    <source>
        <strain evidence="2 3">Q22</strain>
    </source>
</reference>
<feature type="region of interest" description="Disordered" evidence="1">
    <location>
        <begin position="254"/>
        <end position="298"/>
    </location>
</feature>
<evidence type="ECO:0008006" key="4">
    <source>
        <dbReference type="Google" id="ProtNLM"/>
    </source>
</evidence>
<dbReference type="Proteomes" id="UP000476511">
    <property type="component" value="Unassembled WGS sequence"/>
</dbReference>